<keyword evidence="3" id="KW-1185">Reference proteome</keyword>
<sequence>MAAAILLLSVGATSSSPPAVSAPSLLDALGIQAEVHPTPLHRGRRRLQILTRENTKPLRLHLDFGSLYRETAVPYTTCFQEGAWYRRGFPGPEPPGGPTGVATCPRDSTEWSVAAEQGCWGRCTEADLVTPGGREVIEHVATVIAAEVSQLLAVERVSGNLEKGYTVESLCLSDCQTTAFAAVDEAYCSEGVEADAVLSITKPPGFEGVAGSGSACATEARGRPLWRAP</sequence>
<dbReference type="Proteomes" id="UP000013827">
    <property type="component" value="Unassembled WGS sequence"/>
</dbReference>
<evidence type="ECO:0000313" key="2">
    <source>
        <dbReference type="EnsemblProtists" id="EOD08334"/>
    </source>
</evidence>
<dbReference type="EnsemblProtists" id="EOD08334">
    <property type="protein sequence ID" value="EOD08334"/>
    <property type="gene ID" value="EMIHUDRAFT_217452"/>
</dbReference>
<reference evidence="3" key="1">
    <citation type="journal article" date="2013" name="Nature">
        <title>Pan genome of the phytoplankton Emiliania underpins its global distribution.</title>
        <authorList>
            <person name="Read B.A."/>
            <person name="Kegel J."/>
            <person name="Klute M.J."/>
            <person name="Kuo A."/>
            <person name="Lefebvre S.C."/>
            <person name="Maumus F."/>
            <person name="Mayer C."/>
            <person name="Miller J."/>
            <person name="Monier A."/>
            <person name="Salamov A."/>
            <person name="Young J."/>
            <person name="Aguilar M."/>
            <person name="Claverie J.M."/>
            <person name="Frickenhaus S."/>
            <person name="Gonzalez K."/>
            <person name="Herman E.K."/>
            <person name="Lin Y.C."/>
            <person name="Napier J."/>
            <person name="Ogata H."/>
            <person name="Sarno A.F."/>
            <person name="Shmutz J."/>
            <person name="Schroeder D."/>
            <person name="de Vargas C."/>
            <person name="Verret F."/>
            <person name="von Dassow P."/>
            <person name="Valentin K."/>
            <person name="Van de Peer Y."/>
            <person name="Wheeler G."/>
            <person name="Dacks J.B."/>
            <person name="Delwiche C.F."/>
            <person name="Dyhrman S.T."/>
            <person name="Glockner G."/>
            <person name="John U."/>
            <person name="Richards T."/>
            <person name="Worden A.Z."/>
            <person name="Zhang X."/>
            <person name="Grigoriev I.V."/>
            <person name="Allen A.E."/>
            <person name="Bidle K."/>
            <person name="Borodovsky M."/>
            <person name="Bowler C."/>
            <person name="Brownlee C."/>
            <person name="Cock J.M."/>
            <person name="Elias M."/>
            <person name="Gladyshev V.N."/>
            <person name="Groth M."/>
            <person name="Guda C."/>
            <person name="Hadaegh A."/>
            <person name="Iglesias-Rodriguez M.D."/>
            <person name="Jenkins J."/>
            <person name="Jones B.M."/>
            <person name="Lawson T."/>
            <person name="Leese F."/>
            <person name="Lindquist E."/>
            <person name="Lobanov A."/>
            <person name="Lomsadze A."/>
            <person name="Malik S.B."/>
            <person name="Marsh M.E."/>
            <person name="Mackinder L."/>
            <person name="Mock T."/>
            <person name="Mueller-Roeber B."/>
            <person name="Pagarete A."/>
            <person name="Parker M."/>
            <person name="Probert I."/>
            <person name="Quesneville H."/>
            <person name="Raines C."/>
            <person name="Rensing S.A."/>
            <person name="Riano-Pachon D.M."/>
            <person name="Richier S."/>
            <person name="Rokitta S."/>
            <person name="Shiraiwa Y."/>
            <person name="Soanes D.M."/>
            <person name="van der Giezen M."/>
            <person name="Wahlund T.M."/>
            <person name="Williams B."/>
            <person name="Wilson W."/>
            <person name="Wolfe G."/>
            <person name="Wurch L.L."/>
        </authorList>
    </citation>
    <scope>NUCLEOTIDE SEQUENCE</scope>
</reference>
<proteinExistence type="predicted"/>
<dbReference type="GeneID" id="17254536"/>
<dbReference type="Gene3D" id="3.10.170.20">
    <property type="match status" value="1"/>
</dbReference>
<dbReference type="PaxDb" id="2903-EOD08334"/>
<reference evidence="2" key="2">
    <citation type="submission" date="2024-10" db="UniProtKB">
        <authorList>
            <consortium name="EnsemblProtists"/>
        </authorList>
    </citation>
    <scope>IDENTIFICATION</scope>
</reference>
<dbReference type="RefSeq" id="XP_005760763.1">
    <property type="nucleotide sequence ID" value="XM_005760706.1"/>
</dbReference>
<evidence type="ECO:0000256" key="1">
    <source>
        <dbReference type="SAM" id="SignalP"/>
    </source>
</evidence>
<dbReference type="KEGG" id="ehx:EMIHUDRAFT_217452"/>
<dbReference type="AlphaFoldDB" id="A0A0D3IAP9"/>
<protein>
    <submittedName>
        <fullName evidence="2">Uncharacterized protein</fullName>
    </submittedName>
</protein>
<feature type="signal peptide" evidence="1">
    <location>
        <begin position="1"/>
        <end position="15"/>
    </location>
</feature>
<name>A0A0D3IAP9_EMIH1</name>
<feature type="chain" id="PRO_5044216230" evidence="1">
    <location>
        <begin position="16"/>
        <end position="229"/>
    </location>
</feature>
<dbReference type="HOGENOM" id="CLU_1211725_0_0_1"/>
<accession>A0A0D3IAP9</accession>
<evidence type="ECO:0000313" key="3">
    <source>
        <dbReference type="Proteomes" id="UP000013827"/>
    </source>
</evidence>
<organism evidence="2 3">
    <name type="scientific">Emiliania huxleyi (strain CCMP1516)</name>
    <dbReference type="NCBI Taxonomy" id="280463"/>
    <lineage>
        <taxon>Eukaryota</taxon>
        <taxon>Haptista</taxon>
        <taxon>Haptophyta</taxon>
        <taxon>Prymnesiophyceae</taxon>
        <taxon>Isochrysidales</taxon>
        <taxon>Noelaerhabdaceae</taxon>
        <taxon>Emiliania</taxon>
    </lineage>
</organism>
<keyword evidence="1" id="KW-0732">Signal</keyword>